<dbReference type="STRING" id="51642.NSMM_370154"/>
<name>A0A1G5SDV8_9PROT</name>
<reference evidence="1 2" key="1">
    <citation type="submission" date="2016-10" db="EMBL/GenBank/DDBJ databases">
        <authorList>
            <person name="de Groot N.N."/>
        </authorList>
    </citation>
    <scope>NUCLEOTIDE SEQUENCE [LARGE SCALE GENOMIC DNA]</scope>
    <source>
        <strain evidence="1">1</strain>
    </source>
</reference>
<proteinExistence type="predicted"/>
<dbReference type="EMBL" id="FMWO01000044">
    <property type="protein sequence ID" value="SCZ85375.1"/>
    <property type="molecule type" value="Genomic_DNA"/>
</dbReference>
<accession>A0A1G5SDV8</accession>
<dbReference type="AlphaFoldDB" id="A0A1G5SDV8"/>
<gene>
    <name evidence="1" type="ORF">NSMM_370154</name>
</gene>
<organism evidence="1 2">
    <name type="scientific">Nitrosomonas mobilis</name>
    <dbReference type="NCBI Taxonomy" id="51642"/>
    <lineage>
        <taxon>Bacteria</taxon>
        <taxon>Pseudomonadati</taxon>
        <taxon>Pseudomonadota</taxon>
        <taxon>Betaproteobacteria</taxon>
        <taxon>Nitrosomonadales</taxon>
        <taxon>Nitrosomonadaceae</taxon>
        <taxon>Nitrosomonas</taxon>
    </lineage>
</organism>
<dbReference type="Proteomes" id="UP000198729">
    <property type="component" value="Unassembled WGS sequence"/>
</dbReference>
<dbReference type="RefSeq" id="WP_090285563.1">
    <property type="nucleotide sequence ID" value="NZ_FMWO01000044.1"/>
</dbReference>
<sequence>MIKNRIGIDERLEIVDQKNRISDWEGDTVIGKNHQGALVTLASGSRATFLQFKRPANMHRV</sequence>
<evidence type="ECO:0000313" key="2">
    <source>
        <dbReference type="Proteomes" id="UP000198729"/>
    </source>
</evidence>
<protein>
    <submittedName>
        <fullName evidence="1">Uncharacterized protein</fullName>
    </submittedName>
</protein>
<dbReference type="OrthoDB" id="9803231at2"/>
<evidence type="ECO:0000313" key="1">
    <source>
        <dbReference type="EMBL" id="SCZ85375.1"/>
    </source>
</evidence>
<keyword evidence="2" id="KW-1185">Reference proteome</keyword>